<accession>A0AAD4IIV1</accession>
<dbReference type="EMBL" id="JAANER010000001">
    <property type="protein sequence ID" value="KAG9195746.1"/>
    <property type="molecule type" value="Genomic_DNA"/>
</dbReference>
<keyword evidence="2" id="KW-1185">Reference proteome</keyword>
<comment type="caution">
    <text evidence="1">The sequence shown here is derived from an EMBL/GenBank/DDBJ whole genome shotgun (WGS) entry which is preliminary data.</text>
</comment>
<name>A0AAD4IIV1_9PLEO</name>
<gene>
    <name evidence="1" type="ORF">G6011_00867</name>
</gene>
<dbReference type="Proteomes" id="UP001199106">
    <property type="component" value="Unassembled WGS sequence"/>
</dbReference>
<dbReference type="AlphaFoldDB" id="A0AAD4IIV1"/>
<organism evidence="1 2">
    <name type="scientific">Alternaria panax</name>
    <dbReference type="NCBI Taxonomy" id="48097"/>
    <lineage>
        <taxon>Eukaryota</taxon>
        <taxon>Fungi</taxon>
        <taxon>Dikarya</taxon>
        <taxon>Ascomycota</taxon>
        <taxon>Pezizomycotina</taxon>
        <taxon>Dothideomycetes</taxon>
        <taxon>Pleosporomycetidae</taxon>
        <taxon>Pleosporales</taxon>
        <taxon>Pleosporineae</taxon>
        <taxon>Pleosporaceae</taxon>
        <taxon>Alternaria</taxon>
        <taxon>Alternaria sect. Panax</taxon>
    </lineage>
</organism>
<reference evidence="1" key="1">
    <citation type="submission" date="2021-07" db="EMBL/GenBank/DDBJ databases">
        <title>Genome Resource of American Ginseng Black Spot Pathogen Alternaria panax.</title>
        <authorList>
            <person name="Qiu C."/>
            <person name="Wang W."/>
            <person name="Liu Z."/>
        </authorList>
    </citation>
    <scope>NUCLEOTIDE SEQUENCE</scope>
    <source>
        <strain evidence="1">BNCC115425</strain>
    </source>
</reference>
<proteinExistence type="predicted"/>
<protein>
    <submittedName>
        <fullName evidence="1">Uncharacterized protein</fullName>
    </submittedName>
</protein>
<sequence>MNVLTETVREYISCADTREIFHGMERETIQMAHDGLEQTVMNFHILKDVKTLEERANCPPPTTNIALDLARLVEYQRQDPDFDMLEKDWSTHKRDCKDIQDANLEKKLVRIAEIVQQAYYDFRENTWDTPVTKVEDNDDALVIHDGITNNKKGYFVEFPEHLVSNDKAKKAMLCAWACNEPMAWMHDTLLSPLEGPNVKVEEVSVSLGTILRKVTVHGPSGNVVEDNWPKFLHDIIRITVIKAKKQWIVDVSGAQYGIYQAFWGRKEYEKEYRTNTRVVQAIGTNKFRLKVLANISGNPTLVYGVVGVVAGHLDKIVSGWAANCALSLASLLDLNEGYYQQASSELLRTMEVAVGTFIKTLDCSTEFRIAQSYEREHPGKSGRMCIEYSKMVVGKNTITTG</sequence>
<evidence type="ECO:0000313" key="2">
    <source>
        <dbReference type="Proteomes" id="UP001199106"/>
    </source>
</evidence>
<evidence type="ECO:0000313" key="1">
    <source>
        <dbReference type="EMBL" id="KAG9195746.1"/>
    </source>
</evidence>